<dbReference type="GO" id="GO:0006303">
    <property type="term" value="P:double-strand break repair via nonhomologous end joining"/>
    <property type="evidence" value="ECO:0007669"/>
    <property type="project" value="TreeGrafter"/>
</dbReference>
<dbReference type="AlphaFoldDB" id="A0A4C1T8N2"/>
<gene>
    <name evidence="1" type="ORF">EVAR_76394_1</name>
</gene>
<reference evidence="1 2" key="1">
    <citation type="journal article" date="2019" name="Commun. Biol.">
        <title>The bagworm genome reveals a unique fibroin gene that provides high tensile strength.</title>
        <authorList>
            <person name="Kono N."/>
            <person name="Nakamura H."/>
            <person name="Ohtoshi R."/>
            <person name="Tomita M."/>
            <person name="Numata K."/>
            <person name="Arakawa K."/>
        </authorList>
    </citation>
    <scope>NUCLEOTIDE SEQUENCE [LARGE SCALE GENOMIC DNA]</scope>
</reference>
<dbReference type="GO" id="GO:0035861">
    <property type="term" value="C:site of double-strand break"/>
    <property type="evidence" value="ECO:0007669"/>
    <property type="project" value="TreeGrafter"/>
</dbReference>
<organism evidence="1 2">
    <name type="scientific">Eumeta variegata</name>
    <name type="common">Bagworm moth</name>
    <name type="synonym">Eumeta japonica</name>
    <dbReference type="NCBI Taxonomy" id="151549"/>
    <lineage>
        <taxon>Eukaryota</taxon>
        <taxon>Metazoa</taxon>
        <taxon>Ecdysozoa</taxon>
        <taxon>Arthropoda</taxon>
        <taxon>Hexapoda</taxon>
        <taxon>Insecta</taxon>
        <taxon>Pterygota</taxon>
        <taxon>Neoptera</taxon>
        <taxon>Endopterygota</taxon>
        <taxon>Lepidoptera</taxon>
        <taxon>Glossata</taxon>
        <taxon>Ditrysia</taxon>
        <taxon>Tineoidea</taxon>
        <taxon>Psychidae</taxon>
        <taxon>Oiketicinae</taxon>
        <taxon>Eumeta</taxon>
    </lineage>
</organism>
<dbReference type="GO" id="GO:0003697">
    <property type="term" value="F:single-stranded DNA binding"/>
    <property type="evidence" value="ECO:0007669"/>
    <property type="project" value="TreeGrafter"/>
</dbReference>
<dbReference type="GO" id="GO:0044547">
    <property type="term" value="F:DNA topoisomerase binding"/>
    <property type="evidence" value="ECO:0007669"/>
    <property type="project" value="TreeGrafter"/>
</dbReference>
<dbReference type="PANTHER" id="PTHR46060:SF2">
    <property type="entry name" value="HISTONE-LYSINE N-METHYLTRANSFERASE SETMAR"/>
    <property type="match status" value="1"/>
</dbReference>
<dbReference type="GO" id="GO:0000793">
    <property type="term" value="C:condensed chromosome"/>
    <property type="evidence" value="ECO:0007669"/>
    <property type="project" value="TreeGrafter"/>
</dbReference>
<accession>A0A4C1T8N2</accession>
<dbReference type="GO" id="GO:0015074">
    <property type="term" value="P:DNA integration"/>
    <property type="evidence" value="ECO:0007669"/>
    <property type="project" value="TreeGrafter"/>
</dbReference>
<protein>
    <submittedName>
        <fullName evidence="1">Mariner Mos1 transposase</fullName>
    </submittedName>
</protein>
<dbReference type="GO" id="GO:0046975">
    <property type="term" value="F:histone H3K36 methyltransferase activity"/>
    <property type="evidence" value="ECO:0007669"/>
    <property type="project" value="TreeGrafter"/>
</dbReference>
<dbReference type="GO" id="GO:0000729">
    <property type="term" value="P:DNA double-strand break processing"/>
    <property type="evidence" value="ECO:0007669"/>
    <property type="project" value="TreeGrafter"/>
</dbReference>
<evidence type="ECO:0000313" key="2">
    <source>
        <dbReference type="Proteomes" id="UP000299102"/>
    </source>
</evidence>
<dbReference type="Gene3D" id="3.30.420.10">
    <property type="entry name" value="Ribonuclease H-like superfamily/Ribonuclease H"/>
    <property type="match status" value="1"/>
</dbReference>
<dbReference type="GO" id="GO:0005634">
    <property type="term" value="C:nucleus"/>
    <property type="evidence" value="ECO:0007669"/>
    <property type="project" value="TreeGrafter"/>
</dbReference>
<dbReference type="Pfam" id="PF01359">
    <property type="entry name" value="Transposase_1"/>
    <property type="match status" value="1"/>
</dbReference>
<dbReference type="InterPro" id="IPR052709">
    <property type="entry name" value="Transposase-MT_Hybrid"/>
</dbReference>
<dbReference type="GO" id="GO:0003690">
    <property type="term" value="F:double-stranded DNA binding"/>
    <property type="evidence" value="ECO:0007669"/>
    <property type="project" value="TreeGrafter"/>
</dbReference>
<dbReference type="GO" id="GO:0000014">
    <property type="term" value="F:single-stranded DNA endodeoxyribonuclease activity"/>
    <property type="evidence" value="ECO:0007669"/>
    <property type="project" value="TreeGrafter"/>
</dbReference>
<dbReference type="GO" id="GO:0031297">
    <property type="term" value="P:replication fork processing"/>
    <property type="evidence" value="ECO:0007669"/>
    <property type="project" value="TreeGrafter"/>
</dbReference>
<dbReference type="GO" id="GO:0042800">
    <property type="term" value="F:histone H3K4 methyltransferase activity"/>
    <property type="evidence" value="ECO:0007669"/>
    <property type="project" value="TreeGrafter"/>
</dbReference>
<dbReference type="InterPro" id="IPR001888">
    <property type="entry name" value="Transposase_1"/>
</dbReference>
<dbReference type="PANTHER" id="PTHR46060">
    <property type="entry name" value="MARINER MOS1 TRANSPOSASE-LIKE PROTEIN"/>
    <property type="match status" value="1"/>
</dbReference>
<evidence type="ECO:0000313" key="1">
    <source>
        <dbReference type="EMBL" id="GBP10555.1"/>
    </source>
</evidence>
<dbReference type="InterPro" id="IPR036397">
    <property type="entry name" value="RNaseH_sf"/>
</dbReference>
<comment type="caution">
    <text evidence="1">The sequence shown here is derived from an EMBL/GenBank/DDBJ whole genome shotgun (WGS) entry which is preliminary data.</text>
</comment>
<sequence length="92" mass="10903">MIIYTKKVRKRSPSKGKQVPQTIAKPGLTRNKLTLCVWWDRKGIIHYELLPPGKIFNSNLYCRQLMRLKHEVEDKRPELIDTESDVFHHMTT</sequence>
<name>A0A4C1T8N2_EUMVA</name>
<dbReference type="Proteomes" id="UP000299102">
    <property type="component" value="Unassembled WGS sequence"/>
</dbReference>
<dbReference type="EMBL" id="BGZK01000041">
    <property type="protein sequence ID" value="GBP10555.1"/>
    <property type="molecule type" value="Genomic_DNA"/>
</dbReference>
<proteinExistence type="predicted"/>
<keyword evidence="2" id="KW-1185">Reference proteome</keyword>
<dbReference type="GO" id="GO:0044774">
    <property type="term" value="P:mitotic DNA integrity checkpoint signaling"/>
    <property type="evidence" value="ECO:0007669"/>
    <property type="project" value="TreeGrafter"/>
</dbReference>
<dbReference type="OrthoDB" id="616263at2759"/>